<dbReference type="Gene3D" id="3.40.390.10">
    <property type="entry name" value="Collagenase (Catalytic Domain)"/>
    <property type="match status" value="1"/>
</dbReference>
<dbReference type="Proteomes" id="UP000321245">
    <property type="component" value="Unassembled WGS sequence"/>
</dbReference>
<feature type="region of interest" description="Disordered" evidence="1">
    <location>
        <begin position="1"/>
        <end position="39"/>
    </location>
</feature>
<reference evidence="2 3" key="1">
    <citation type="submission" date="2019-07" db="EMBL/GenBank/DDBJ databases">
        <title>Whole genome shotgun sequence of Empedobacter brevis NBRC 14943.</title>
        <authorList>
            <person name="Hosoyama A."/>
            <person name="Uohara A."/>
            <person name="Ohji S."/>
            <person name="Ichikawa N."/>
        </authorList>
    </citation>
    <scope>NUCLEOTIDE SEQUENCE [LARGE SCALE GENOMIC DNA]</scope>
    <source>
        <strain evidence="2 3">NBRC 14943</strain>
    </source>
</reference>
<protein>
    <submittedName>
        <fullName evidence="2">Uncharacterized protein</fullName>
    </submittedName>
</protein>
<dbReference type="AlphaFoldDB" id="A0A511NIS1"/>
<evidence type="ECO:0000313" key="2">
    <source>
        <dbReference type="EMBL" id="GEM52636.1"/>
    </source>
</evidence>
<name>A0A511NIS1_9FLAO</name>
<dbReference type="GeneID" id="84651335"/>
<organism evidence="2 3">
    <name type="scientific">Empedobacter brevis NBRC 14943 = ATCC 43319</name>
    <dbReference type="NCBI Taxonomy" id="1218108"/>
    <lineage>
        <taxon>Bacteria</taxon>
        <taxon>Pseudomonadati</taxon>
        <taxon>Bacteroidota</taxon>
        <taxon>Flavobacteriia</taxon>
        <taxon>Flavobacteriales</taxon>
        <taxon>Weeksellaceae</taxon>
        <taxon>Empedobacter</taxon>
    </lineage>
</organism>
<evidence type="ECO:0000313" key="3">
    <source>
        <dbReference type="Proteomes" id="UP000321245"/>
    </source>
</evidence>
<accession>A0A511NIS1</accession>
<gene>
    <name evidence="2" type="ORF">EB1_24260</name>
</gene>
<feature type="compositionally biased region" description="Polar residues" evidence="1">
    <location>
        <begin position="1"/>
        <end position="11"/>
    </location>
</feature>
<dbReference type="SUPFAM" id="SSF55486">
    <property type="entry name" value="Metalloproteases ('zincins'), catalytic domain"/>
    <property type="match status" value="1"/>
</dbReference>
<dbReference type="STRING" id="1218108.GCA_000382425_03299"/>
<evidence type="ECO:0000256" key="1">
    <source>
        <dbReference type="SAM" id="MobiDB-lite"/>
    </source>
</evidence>
<dbReference type="EMBL" id="BJXC01000017">
    <property type="protein sequence ID" value="GEM52636.1"/>
    <property type="molecule type" value="Genomic_DNA"/>
</dbReference>
<dbReference type="InterPro" id="IPR024079">
    <property type="entry name" value="MetalloPept_cat_dom_sf"/>
</dbReference>
<dbReference type="GO" id="GO:0008237">
    <property type="term" value="F:metallopeptidase activity"/>
    <property type="evidence" value="ECO:0007669"/>
    <property type="project" value="InterPro"/>
</dbReference>
<dbReference type="OrthoDB" id="1376075at2"/>
<comment type="caution">
    <text evidence="2">The sequence shown here is derived from an EMBL/GenBank/DDBJ whole genome shotgun (WGS) entry which is preliminary data.</text>
</comment>
<keyword evidence="3" id="KW-1185">Reference proteome</keyword>
<sequence length="173" mass="18232">MANNDEIQVSNPDGADRYLRFGNTVTNGPAGNSKDLGNADSKHINLDSTSVNSFYNSPNPQASLQTIYAAVSIHEIGHNLGGNHGDPGNMMTGATSLYNPGGGINNIEKTTYTLPGVNSLGIQALMGRVVSTSDVINNSRAGYGQTSSRYLNDKQNNTITEGSVGRLVFAPNQ</sequence>
<proteinExistence type="predicted"/>
<dbReference type="RefSeq" id="WP_019976768.1">
    <property type="nucleotide sequence ID" value="NZ_BJXC01000017.1"/>
</dbReference>